<gene>
    <name evidence="5" type="ORF">D5F01_LYC08307</name>
</gene>
<keyword evidence="1 5" id="KW-0430">Lectin</keyword>
<dbReference type="Pfam" id="PF02140">
    <property type="entry name" value="SUEL_Lectin"/>
    <property type="match status" value="4"/>
</dbReference>
<dbReference type="CDD" id="cd22835">
    <property type="entry name" value="Gal_Rha_Lectin_SML_rpt2"/>
    <property type="match status" value="1"/>
</dbReference>
<sequence>MLCFSITLLLSATCLLVNAVAETVTTCEGDNVHRLSCDIGVISVETVLYGLADSGMCSGGKPLQEVSESCSPLRTVDNLKTRCNGKRVCEVTESVFGASQSCSGTFKYVQTNYTCLPAIHLVTCEHSVAHLQCDVGQIIHVYGADYGRRDQTTCSYKRPPSQIQNTDCSNPTNIVSDSCNGENSCTVKASNSVFGESCVGTLKYLEVAYVCEYPDPKAEESTHIGVISVQAALYGRADNVTCSEGRPAEQLQNTQCSQDGTKDILKERCDGKKMCELNMQLVRTSEPCFHTYKYLETNYTCFPAIHIITCEQSLAHLYCDVGQVIFVLGAYYGRSDQTTCSYKRDANQLENVYCSRSTRIIVANRCNGKNSCTIRVGSPLFEDPCVGTHKYLELSYVCEYPELTPV</sequence>
<dbReference type="Gene3D" id="2.60.120.740">
    <property type="match status" value="4"/>
</dbReference>
<dbReference type="EMBL" id="REGW02000008">
    <property type="protein sequence ID" value="KAE8293204.1"/>
    <property type="molecule type" value="Genomic_DNA"/>
</dbReference>
<evidence type="ECO:0000313" key="5">
    <source>
        <dbReference type="EMBL" id="KAE8293204.1"/>
    </source>
</evidence>
<organism evidence="5 6">
    <name type="scientific">Larimichthys crocea</name>
    <name type="common">Large yellow croaker</name>
    <name type="synonym">Pseudosciaena crocea</name>
    <dbReference type="NCBI Taxonomy" id="215358"/>
    <lineage>
        <taxon>Eukaryota</taxon>
        <taxon>Metazoa</taxon>
        <taxon>Chordata</taxon>
        <taxon>Craniata</taxon>
        <taxon>Vertebrata</taxon>
        <taxon>Euteleostomi</taxon>
        <taxon>Actinopterygii</taxon>
        <taxon>Neopterygii</taxon>
        <taxon>Teleostei</taxon>
        <taxon>Neoteleostei</taxon>
        <taxon>Acanthomorphata</taxon>
        <taxon>Eupercaria</taxon>
        <taxon>Sciaenidae</taxon>
        <taxon>Larimichthys</taxon>
    </lineage>
</organism>
<evidence type="ECO:0000259" key="4">
    <source>
        <dbReference type="PROSITE" id="PS50228"/>
    </source>
</evidence>
<dbReference type="AlphaFoldDB" id="A0A6G0IPC4"/>
<dbReference type="PROSITE" id="PS50228">
    <property type="entry name" value="SUEL_LECTIN"/>
    <property type="match status" value="4"/>
</dbReference>
<accession>A0A6G0IPC4</accession>
<evidence type="ECO:0000256" key="3">
    <source>
        <dbReference type="SAM" id="SignalP"/>
    </source>
</evidence>
<feature type="domain" description="SUEL-type lectin" evidence="4">
    <location>
        <begin position="35"/>
        <end position="116"/>
    </location>
</feature>
<keyword evidence="6" id="KW-1185">Reference proteome</keyword>
<name>A0A6G0IPC4_LARCR</name>
<dbReference type="GO" id="GO:0030246">
    <property type="term" value="F:carbohydrate binding"/>
    <property type="evidence" value="ECO:0007669"/>
    <property type="project" value="UniProtKB-KW"/>
</dbReference>
<evidence type="ECO:0000256" key="1">
    <source>
        <dbReference type="ARBA" id="ARBA00022734"/>
    </source>
</evidence>
<dbReference type="InterPro" id="IPR000922">
    <property type="entry name" value="Lectin_gal-bd_dom"/>
</dbReference>
<feature type="chain" id="PRO_5026352711" evidence="3">
    <location>
        <begin position="20"/>
        <end position="406"/>
    </location>
</feature>
<comment type="caution">
    <text evidence="5">The sequence shown here is derived from an EMBL/GenBank/DDBJ whole genome shotgun (WGS) entry which is preliminary data.</text>
</comment>
<keyword evidence="2" id="KW-0677">Repeat</keyword>
<keyword evidence="3" id="KW-0732">Signal</keyword>
<evidence type="ECO:0000313" key="6">
    <source>
        <dbReference type="Proteomes" id="UP000424527"/>
    </source>
</evidence>
<feature type="domain" description="SUEL-type lectin" evidence="4">
    <location>
        <begin position="123"/>
        <end position="212"/>
    </location>
</feature>
<feature type="domain" description="SUEL-type lectin" evidence="4">
    <location>
        <begin position="309"/>
        <end position="399"/>
    </location>
</feature>
<feature type="signal peptide" evidence="3">
    <location>
        <begin position="1"/>
        <end position="19"/>
    </location>
</feature>
<evidence type="ECO:0000256" key="2">
    <source>
        <dbReference type="ARBA" id="ARBA00022737"/>
    </source>
</evidence>
<dbReference type="InterPro" id="IPR043159">
    <property type="entry name" value="Lectin_gal-bd_sf"/>
</dbReference>
<dbReference type="Proteomes" id="UP000424527">
    <property type="component" value="Unassembled WGS sequence"/>
</dbReference>
<protein>
    <submittedName>
        <fullName evidence="5">L-rhamnose-binding lectin SML</fullName>
    </submittedName>
</protein>
<reference evidence="5 6" key="1">
    <citation type="submission" date="2019-07" db="EMBL/GenBank/DDBJ databases">
        <title>Chromosome genome assembly for large yellow croaker.</title>
        <authorList>
            <person name="Xiao S."/>
        </authorList>
    </citation>
    <scope>NUCLEOTIDE SEQUENCE [LARGE SCALE GENOMIC DNA]</scope>
    <source>
        <strain evidence="5">JMULYC20181020</strain>
        <tissue evidence="5">Muscle</tissue>
    </source>
</reference>
<dbReference type="CDD" id="cd22833">
    <property type="entry name" value="Gal_Rha_Lectin_CSL1-2_RBL_SML_rpt1"/>
    <property type="match status" value="1"/>
</dbReference>
<dbReference type="PANTHER" id="PTHR46780">
    <property type="entry name" value="PROTEIN EVA-1"/>
    <property type="match status" value="1"/>
</dbReference>
<proteinExistence type="predicted"/>
<feature type="domain" description="SUEL-type lectin" evidence="4">
    <location>
        <begin position="226"/>
        <end position="302"/>
    </location>
</feature>